<dbReference type="InterPro" id="IPR044946">
    <property type="entry name" value="Restrct_endonuc_typeI_TRD_sf"/>
</dbReference>
<evidence type="ECO:0000256" key="3">
    <source>
        <dbReference type="ARBA" id="ARBA00023125"/>
    </source>
</evidence>
<evidence type="ECO:0000256" key="2">
    <source>
        <dbReference type="ARBA" id="ARBA00022747"/>
    </source>
</evidence>
<gene>
    <name evidence="5" type="ORF">SD77_3038</name>
</gene>
<feature type="domain" description="Type I restriction modification DNA specificity" evidence="4">
    <location>
        <begin position="28"/>
        <end position="172"/>
    </location>
</feature>
<protein>
    <submittedName>
        <fullName evidence="5">Type I restriction-modification system, specificity subunit S</fullName>
    </submittedName>
</protein>
<dbReference type="InterPro" id="IPR052021">
    <property type="entry name" value="Type-I_RS_S_subunit"/>
</dbReference>
<comment type="similarity">
    <text evidence="1">Belongs to the type-I restriction system S methylase family.</text>
</comment>
<keyword evidence="6" id="KW-1185">Reference proteome</keyword>
<dbReference type="InterPro" id="IPR000055">
    <property type="entry name" value="Restrct_endonuc_typeI_TRD"/>
</dbReference>
<dbReference type="Proteomes" id="UP000031982">
    <property type="component" value="Unassembled WGS sequence"/>
</dbReference>
<dbReference type="Pfam" id="PF01420">
    <property type="entry name" value="Methylase_S"/>
    <property type="match status" value="2"/>
</dbReference>
<evidence type="ECO:0000313" key="5">
    <source>
        <dbReference type="EMBL" id="KIL72977.1"/>
    </source>
</evidence>
<evidence type="ECO:0000256" key="1">
    <source>
        <dbReference type="ARBA" id="ARBA00010923"/>
    </source>
</evidence>
<dbReference type="CDD" id="cd17283">
    <property type="entry name" value="RMtype1_S_Hpy180ORF7835P_TRD2-CR2_like"/>
    <property type="match status" value="1"/>
</dbReference>
<proteinExistence type="inferred from homology"/>
<feature type="domain" description="Type I restriction modification DNA specificity" evidence="4">
    <location>
        <begin position="199"/>
        <end position="374"/>
    </location>
</feature>
<dbReference type="EMBL" id="JXLP01000029">
    <property type="protein sequence ID" value="KIL72977.1"/>
    <property type="molecule type" value="Genomic_DNA"/>
</dbReference>
<evidence type="ECO:0000313" key="6">
    <source>
        <dbReference type="Proteomes" id="UP000031982"/>
    </source>
</evidence>
<name>A0ABR5AP18_BACBA</name>
<sequence length="386" mass="44658">MDVTSVKRIHQSDWTNKGVRFLRARDIVAASKNEEPSDYLYISIDKYNEYSKVSGKVSQGDLLVTGVGSIGVPMLVTDDEPIYFKDGNIIWFKNEHRIEGNFFYYSFKNNKIQKYIRNVAGIGTVGTYTIDSGKKTPISLPSFEEQTQIGTFFKQLDDTIALHQQELTTLKQTKQGFMQKMFPREGESVPEVRFPEFTRDWQQRKLGDLSEIRRGASPRPIQDPKWFDDESDVGWLRISDVTEQSGLIHDVKQHISEEGQKKTLVLNEPHLILSIAATVGKPVINYIKTGIHDGFIVFINPNFNIEFMFQWLEMFRPKWQKYGQPGSQVNINSELVREQDVFLPSLEEQDKITEFFKQLDGIITLHQRELNALKETKKAFLQKMFI</sequence>
<keyword evidence="2" id="KW-0680">Restriction system</keyword>
<reference evidence="5 6" key="1">
    <citation type="submission" date="2015-01" db="EMBL/GenBank/DDBJ databases">
        <title>Genome Assembly of Bacillus badius MTCC 1458.</title>
        <authorList>
            <person name="Verma A."/>
            <person name="Khatri I."/>
            <person name="Mual P."/>
            <person name="Subramanian S."/>
            <person name="Krishnamurthi S."/>
        </authorList>
    </citation>
    <scope>NUCLEOTIDE SEQUENCE [LARGE SCALE GENOMIC DNA]</scope>
    <source>
        <strain evidence="5 6">MTCC 1458</strain>
    </source>
</reference>
<dbReference type="PANTHER" id="PTHR30408:SF12">
    <property type="entry name" value="TYPE I RESTRICTION ENZYME MJAVIII SPECIFICITY SUBUNIT"/>
    <property type="match status" value="1"/>
</dbReference>
<comment type="caution">
    <text evidence="5">The sequence shown here is derived from an EMBL/GenBank/DDBJ whole genome shotgun (WGS) entry which is preliminary data.</text>
</comment>
<dbReference type="SUPFAM" id="SSF116734">
    <property type="entry name" value="DNA methylase specificity domain"/>
    <property type="match status" value="2"/>
</dbReference>
<keyword evidence="3" id="KW-0238">DNA-binding</keyword>
<accession>A0ABR5AP18</accession>
<dbReference type="Gene3D" id="1.10.287.1120">
    <property type="entry name" value="Bipartite methylase S protein"/>
    <property type="match status" value="2"/>
</dbReference>
<evidence type="ECO:0000259" key="4">
    <source>
        <dbReference type="Pfam" id="PF01420"/>
    </source>
</evidence>
<organism evidence="5 6">
    <name type="scientific">Bacillus badius</name>
    <dbReference type="NCBI Taxonomy" id="1455"/>
    <lineage>
        <taxon>Bacteria</taxon>
        <taxon>Bacillati</taxon>
        <taxon>Bacillota</taxon>
        <taxon>Bacilli</taxon>
        <taxon>Bacillales</taxon>
        <taxon>Bacillaceae</taxon>
        <taxon>Pseudobacillus</taxon>
    </lineage>
</organism>
<dbReference type="PANTHER" id="PTHR30408">
    <property type="entry name" value="TYPE-1 RESTRICTION ENZYME ECOKI SPECIFICITY PROTEIN"/>
    <property type="match status" value="1"/>
</dbReference>
<dbReference type="Gene3D" id="3.90.220.20">
    <property type="entry name" value="DNA methylase specificity domains"/>
    <property type="match status" value="2"/>
</dbReference>